<dbReference type="InterPro" id="IPR022694">
    <property type="entry name" value="3-OHacyl-CoA_DH"/>
</dbReference>
<feature type="site" description="Important for catalytic activity" evidence="4">
    <location>
        <position position="137"/>
    </location>
</feature>
<dbReference type="SUPFAM" id="SSF48179">
    <property type="entry name" value="6-phosphogluconate dehydrogenase C-terminal domain-like"/>
    <property type="match status" value="1"/>
</dbReference>
<dbReference type="Proteomes" id="UP000321773">
    <property type="component" value="Unassembled WGS sequence"/>
</dbReference>
<dbReference type="InterPro" id="IPR006108">
    <property type="entry name" value="3HC_DH_C"/>
</dbReference>
<dbReference type="GO" id="GO:0070403">
    <property type="term" value="F:NAD+ binding"/>
    <property type="evidence" value="ECO:0007669"/>
    <property type="project" value="InterPro"/>
</dbReference>
<reference evidence="8 9" key="1">
    <citation type="submission" date="2016-10" db="EMBL/GenBank/DDBJ databases">
        <authorList>
            <person name="de Groot N.N."/>
        </authorList>
    </citation>
    <scope>NUCLEOTIDE SEQUENCE [LARGE SCALE GENOMIC DNA]</scope>
    <source>
        <strain evidence="8 9">DSM 17074</strain>
    </source>
</reference>
<dbReference type="Gene3D" id="1.10.1040.10">
    <property type="entry name" value="N-(1-d-carboxylethyl)-l-norvaline Dehydrogenase, domain 2"/>
    <property type="match status" value="1"/>
</dbReference>
<dbReference type="InterPro" id="IPR008927">
    <property type="entry name" value="6-PGluconate_DH-like_C_sf"/>
</dbReference>
<protein>
    <submittedName>
        <fullName evidence="8">3-hydroxybutyryl-CoA dehydrogenase</fullName>
    </submittedName>
</protein>
<evidence type="ECO:0000259" key="6">
    <source>
        <dbReference type="Pfam" id="PF02737"/>
    </source>
</evidence>
<dbReference type="Gene3D" id="3.40.50.720">
    <property type="entry name" value="NAD(P)-binding Rossmann-like Domain"/>
    <property type="match status" value="1"/>
</dbReference>
<dbReference type="AlphaFoldDB" id="A0A1I6TMV6"/>
<dbReference type="Pfam" id="PF02737">
    <property type="entry name" value="3HCDH_N"/>
    <property type="match status" value="1"/>
</dbReference>
<sequence length="279" mass="30966">MKVFVYGTGVMGKGISQVFAKNNHDVFLYNPTVENAIIALKNIERDFDSLVSKGKLSKDDMEKSMSRIKVIKTIEEATDVDLVIEAVSENLDVKKEKFEEVDQIIDKRAVFATNTSSLSITELAVVTNRPDKVIGLHFFNPAPIMDLVEIISSMTTSTETISFAKKITLEIGKIPVLVEEAPGFIVNRMLIPMINEAISIYSEGIATIEDIDIAVKRGANHPMGPLALADLIGLDICLNIMDTLHSEFGVDKYTAHPLLRKMVRGNKLGRKTKEGFYIY</sequence>
<dbReference type="InterPro" id="IPR013328">
    <property type="entry name" value="6PGD_dom2"/>
</dbReference>
<dbReference type="Proteomes" id="UP000199139">
    <property type="component" value="Unassembled WGS sequence"/>
</dbReference>
<evidence type="ECO:0000313" key="9">
    <source>
        <dbReference type="Proteomes" id="UP000199139"/>
    </source>
</evidence>
<dbReference type="SUPFAM" id="SSF51735">
    <property type="entry name" value="NAD(P)-binding Rossmann-fold domains"/>
    <property type="match status" value="1"/>
</dbReference>
<dbReference type="EMBL" id="BJWJ01000016">
    <property type="protein sequence ID" value="GEM04723.1"/>
    <property type="molecule type" value="Genomic_DNA"/>
</dbReference>
<feature type="domain" description="3-hydroxyacyl-CoA dehydrogenase NAD binding" evidence="6">
    <location>
        <begin position="2"/>
        <end position="180"/>
    </location>
</feature>
<evidence type="ECO:0000256" key="1">
    <source>
        <dbReference type="ARBA" id="ARBA00005086"/>
    </source>
</evidence>
<keyword evidence="3" id="KW-0560">Oxidoreductase</keyword>
<comment type="similarity">
    <text evidence="2">Belongs to the 3-hydroxyacyl-CoA dehydrogenase family.</text>
</comment>
<gene>
    <name evidence="7" type="primary">hbd</name>
    <name evidence="7" type="ORF">HMI01_17110</name>
    <name evidence="8" type="ORF">SAMN05421668_11638</name>
</gene>
<evidence type="ECO:0000256" key="3">
    <source>
        <dbReference type="ARBA" id="ARBA00023002"/>
    </source>
</evidence>
<evidence type="ECO:0000259" key="5">
    <source>
        <dbReference type="Pfam" id="PF00725"/>
    </source>
</evidence>
<dbReference type="GO" id="GO:0019605">
    <property type="term" value="P:butyrate metabolic process"/>
    <property type="evidence" value="ECO:0007669"/>
    <property type="project" value="UniProtKB-UniPathway"/>
</dbReference>
<name>A0A1I6TMV6_9BACI</name>
<proteinExistence type="inferred from homology"/>
<dbReference type="InterPro" id="IPR006176">
    <property type="entry name" value="3-OHacyl-CoA_DH_NAD-bd"/>
</dbReference>
<dbReference type="GO" id="GO:0008691">
    <property type="term" value="F:3-hydroxybutyryl-CoA dehydrogenase activity"/>
    <property type="evidence" value="ECO:0007669"/>
    <property type="project" value="TreeGrafter"/>
</dbReference>
<evidence type="ECO:0000256" key="2">
    <source>
        <dbReference type="ARBA" id="ARBA00009463"/>
    </source>
</evidence>
<dbReference type="PANTHER" id="PTHR48075">
    <property type="entry name" value="3-HYDROXYACYL-COA DEHYDROGENASE FAMILY PROTEIN"/>
    <property type="match status" value="1"/>
</dbReference>
<evidence type="ECO:0000313" key="10">
    <source>
        <dbReference type="Proteomes" id="UP000321773"/>
    </source>
</evidence>
<dbReference type="Pfam" id="PF00725">
    <property type="entry name" value="3HCDH"/>
    <property type="match status" value="1"/>
</dbReference>
<dbReference type="GO" id="GO:0006635">
    <property type="term" value="P:fatty acid beta-oxidation"/>
    <property type="evidence" value="ECO:0007669"/>
    <property type="project" value="TreeGrafter"/>
</dbReference>
<comment type="pathway">
    <text evidence="1">Lipid metabolism; butanoate metabolism.</text>
</comment>
<dbReference type="OrthoDB" id="9771883at2"/>
<evidence type="ECO:0000313" key="8">
    <source>
        <dbReference type="EMBL" id="SFS90327.1"/>
    </source>
</evidence>
<reference evidence="7 10" key="2">
    <citation type="submission" date="2019-07" db="EMBL/GenBank/DDBJ databases">
        <title>Whole genome shotgun sequence of Halolactibacillus miurensis NBRC 100873.</title>
        <authorList>
            <person name="Hosoyama A."/>
            <person name="Uohara A."/>
            <person name="Ohji S."/>
            <person name="Ichikawa N."/>
        </authorList>
    </citation>
    <scope>NUCLEOTIDE SEQUENCE [LARGE SCALE GENOMIC DNA]</scope>
    <source>
        <strain evidence="7 10">NBRC 100873</strain>
    </source>
</reference>
<dbReference type="FunFam" id="3.40.50.720:FF:000009">
    <property type="entry name" value="Fatty oxidation complex, alpha subunit"/>
    <property type="match status" value="1"/>
</dbReference>
<feature type="domain" description="3-hydroxyacyl-CoA dehydrogenase C-terminal" evidence="5">
    <location>
        <begin position="183"/>
        <end position="279"/>
    </location>
</feature>
<dbReference type="InterPro" id="IPR036291">
    <property type="entry name" value="NAD(P)-bd_dom_sf"/>
</dbReference>
<dbReference type="PROSITE" id="PS00067">
    <property type="entry name" value="3HCDH"/>
    <property type="match status" value="1"/>
</dbReference>
<dbReference type="PANTHER" id="PTHR48075:SF5">
    <property type="entry name" value="3-HYDROXYBUTYRYL-COA DEHYDROGENASE"/>
    <property type="match status" value="1"/>
</dbReference>
<keyword evidence="10" id="KW-1185">Reference proteome</keyword>
<dbReference type="InterPro" id="IPR006180">
    <property type="entry name" value="3-OHacyl-CoA_DH_CS"/>
</dbReference>
<accession>A0A1I6TMV6</accession>
<dbReference type="PIRSF" id="PIRSF000105">
    <property type="entry name" value="HCDH"/>
    <property type="match status" value="1"/>
</dbReference>
<evidence type="ECO:0000313" key="7">
    <source>
        <dbReference type="EMBL" id="GEM04723.1"/>
    </source>
</evidence>
<dbReference type="UniPathway" id="UPA00863"/>
<evidence type="ECO:0000256" key="4">
    <source>
        <dbReference type="PIRSR" id="PIRSR000105-1"/>
    </source>
</evidence>
<organism evidence="8 9">
    <name type="scientific">Halolactibacillus miurensis</name>
    <dbReference type="NCBI Taxonomy" id="306541"/>
    <lineage>
        <taxon>Bacteria</taxon>
        <taxon>Bacillati</taxon>
        <taxon>Bacillota</taxon>
        <taxon>Bacilli</taxon>
        <taxon>Bacillales</taxon>
        <taxon>Bacillaceae</taxon>
        <taxon>Halolactibacillus</taxon>
    </lineage>
</organism>
<dbReference type="STRING" id="306541.SAMN05421668_11638"/>
<dbReference type="EMBL" id="FPAI01000016">
    <property type="protein sequence ID" value="SFS90327.1"/>
    <property type="molecule type" value="Genomic_DNA"/>
</dbReference>